<reference evidence="1" key="3">
    <citation type="journal article" date="2016" name="Genome Announc.">
        <title>Complete Genome Sequences of Four Strains from the 2015-2016 Elizabethkingia anophelis Outbreak.</title>
        <authorList>
            <person name="Nicholson A.C."/>
            <person name="Whitney A.M."/>
            <person name="Emery B.D."/>
            <person name="Bell M.E."/>
            <person name="Gartin J.T."/>
            <person name="Humrighouse B.W."/>
            <person name="Loparev V.N."/>
            <person name="Batra D."/>
            <person name="Sheth M."/>
            <person name="Rowe L.A."/>
            <person name="Juieng P."/>
            <person name="Knipe K."/>
            <person name="Gulvik C."/>
            <person name="McQuiston J.R."/>
        </authorList>
    </citation>
    <scope>NUCLEOTIDE SEQUENCE</scope>
</reference>
<proteinExistence type="predicted"/>
<dbReference type="AlphaFoldDB" id="A0A455ZF79"/>
<reference evidence="1" key="6">
    <citation type="journal article" date="2017" name="Nat. Commun.">
        <title>Evolutionary dynamics and genomic features of the Elizabethkingia anophelis 2015 to 2016 Wisconsin outbreak strain.</title>
        <authorList>
            <person name="Perrin A."/>
            <person name="Larsonneur E."/>
            <person name="Nicholson A.C."/>
            <person name="Edwards D.J."/>
            <person name="Gundlach K.M."/>
            <person name="Whitney A.M."/>
            <person name="Gulvik C.A."/>
            <person name="Bell M.E."/>
            <person name="Rendueles O."/>
            <person name="Cury J."/>
            <person name="Hugon P."/>
            <person name="Clermont D."/>
            <person name="Enouf V."/>
            <person name="Loparev V."/>
            <person name="Juieng P."/>
            <person name="Monson T."/>
            <person name="Warshauer D."/>
            <person name="Elbadawi L.I."/>
            <person name="Walters M.S."/>
            <person name="Crist M.B."/>
            <person name="Noble-Wang J."/>
            <person name="Borlaug G."/>
            <person name="Rocha E.P.C."/>
            <person name="Criscuolo A."/>
            <person name="Touchon M."/>
            <person name="Davis J.P."/>
            <person name="Holt K.E."/>
            <person name="McQuiston J.R."/>
            <person name="Brisse S."/>
        </authorList>
    </citation>
    <scope>NUCLEOTIDE SEQUENCE</scope>
</reference>
<protein>
    <submittedName>
        <fullName evidence="1">Uncharacterized protein</fullName>
    </submittedName>
</protein>
<reference evidence="1" key="1">
    <citation type="journal article" date="2014" name="Genome Biol. Evol.">
        <title>Comparative genomic analysis of malaria mosquito vector-associated novel pathogen Elizabethkingia anophelis.</title>
        <authorList>
            <person name="Teo J."/>
            <person name="Tan S.Y."/>
            <person name="Liu Y."/>
            <person name="Tay M."/>
            <person name="Ding Y."/>
            <person name="Li Y."/>
            <person name="Kjelleberg S."/>
            <person name="Givskov M."/>
            <person name="Lin R.T."/>
            <person name="Yang L."/>
        </authorList>
    </citation>
    <scope>NUCLEOTIDE SEQUENCE</scope>
</reference>
<reference evidence="1" key="5">
    <citation type="journal article" date="2017" name="Genome Announc.">
        <title>Complete Circularized Genome Sequences of Four Strains of Elizabethkingia anophelis, Including Two Novel Strains Isolated from Wild-Caught Anopheles sinensis.</title>
        <authorList>
            <person name="Pei D."/>
            <person name="Nicholson A.C."/>
            <person name="Jiang J."/>
            <person name="Chen H."/>
            <person name="Whitney A.M."/>
            <person name="Villarma A."/>
            <person name="Bell M."/>
            <person name="Humrighouse B."/>
            <person name="Rowe L.A."/>
            <person name="Sheth M."/>
            <person name="Batra D."/>
            <person name="Juieng P."/>
            <person name="Loparev V.N."/>
            <person name="McQuiston J.R."/>
            <person name="Lan Y."/>
            <person name="Ma Y."/>
            <person name="Xu J."/>
        </authorList>
    </citation>
    <scope>NUCLEOTIDE SEQUENCE</scope>
</reference>
<reference evidence="1" key="8">
    <citation type="journal article" date="2018" name="J. ISSAAS">
        <title>In Silico Identification of Three Types of Integrative and Conjugative Elements (ICEs) in Elizabethkingia anophelis Strains Isolated from Around the World.</title>
        <authorList>
            <person name="Xu J."/>
            <person name="Pei D."/>
            <person name="Nicholson A."/>
            <person name="Lan Y."/>
            <person name="Xia Q."/>
        </authorList>
    </citation>
    <scope>NUCLEOTIDE SEQUENCE</scope>
</reference>
<reference evidence="1" key="7">
    <citation type="journal article" date="2017" name="Sci. Rep.">
        <title>Genomic features, phylogenetic relationships, and comparative genomics of Elizabethkingia anophelis strain EM361-97 isolated in Taiwan.</title>
        <authorList>
            <person name="Lin J.N."/>
            <person name="Lai C.H."/>
            <person name="Yang C.H."/>
            <person name="Huang Y.H."/>
            <person name="Lin H.H."/>
        </authorList>
    </citation>
    <scope>NUCLEOTIDE SEQUENCE</scope>
</reference>
<dbReference type="RefSeq" id="WP_009090444.1">
    <property type="nucleotide sequence ID" value="NZ_CBCRWW010000009.1"/>
</dbReference>
<gene>
    <name evidence="1" type="primary">ICEEaIII(1)_R26_58943_59533</name>
</gene>
<dbReference type="GeneID" id="56686105"/>
<reference evidence="1" key="4">
    <citation type="journal article" date="2016" name="Sci. Rep.">
        <title>Genomic epidemiology and global diversity of the emerging bacterial pathogen Elizabethkingia anophelis.</title>
        <authorList>
            <person name="Breurec S."/>
            <person name="Criscuolo A."/>
            <person name="Diancourt L."/>
            <person name="Rendueles O."/>
            <person name="Vandenbogaert M."/>
            <person name="Passet V."/>
            <person name="Caro V."/>
            <person name="Rocha E.P."/>
            <person name="Touchon M."/>
            <person name="Brisse S."/>
        </authorList>
    </citation>
    <scope>NUCLEOTIDE SEQUENCE</scope>
</reference>
<sequence length="196" mass="23737">MKKIEYPLTKEQEGKFNSLFERYEFYNDSNDELKFVWQPNELFNQEKFEIMKTMVDHILNEYGLLIKEYYYIPRHIAWPEEDKAFIGPNNMLFLDVKEPRLALMGDDKLSEEAHSYWYFKNLTKLFKLLRLNESLKVGDYIEFVDIDTRQLGFERDLTADCDMSFKIEWEEISIVQAENVVIKHLIYYIKMEFYPG</sequence>
<evidence type="ECO:0000313" key="1">
    <source>
        <dbReference type="EMBL" id="DAC75509.1"/>
    </source>
</evidence>
<reference evidence="1" key="2">
    <citation type="journal article" date="2014" name="PLoS ONE">
        <title>Insights from the genome annotation of Elizabethkingia anophelis from the malaria vector Anopheles gambiae.</title>
        <authorList>
            <person name="Kukutla P."/>
            <person name="Lindberg B.G."/>
            <person name="Pei D."/>
            <person name="Rayl M."/>
            <person name="Yu W."/>
            <person name="Steritz M."/>
            <person name="Faye I."/>
            <person name="Xu J."/>
        </authorList>
    </citation>
    <scope>NUCLEOTIDE SEQUENCE</scope>
</reference>
<organism evidence="1">
    <name type="scientific">Elizabethkingia anophelis</name>
    <dbReference type="NCBI Taxonomy" id="1117645"/>
    <lineage>
        <taxon>Bacteria</taxon>
        <taxon>Pseudomonadati</taxon>
        <taxon>Bacteroidota</taxon>
        <taxon>Flavobacteriia</taxon>
        <taxon>Flavobacteriales</taxon>
        <taxon>Weeksellaceae</taxon>
        <taxon>Elizabethkingia</taxon>
    </lineage>
</organism>
<accession>A0A455ZF79</accession>
<dbReference type="EMBL" id="BK010606">
    <property type="protein sequence ID" value="DAC75509.1"/>
    <property type="molecule type" value="Genomic_DNA"/>
</dbReference>
<name>A0A455ZF79_9FLAO</name>